<evidence type="ECO:0000313" key="2">
    <source>
        <dbReference type="Proteomes" id="UP000422736"/>
    </source>
</evidence>
<sequence>MRSIPEPRQTRFNRIRRLLHKAHNCLTMKRFKRRYNVHKIKKGSRVANLRSAVPLDHIANIPTGMTHKSSNIKPLLLVSFNKGRQHSPKVRMLENNGRLRSWVSGRKFTLKKIVNNATIERDPNMADIHTVRRDVANHADLKVNYSQQGIVKSVDIPCCYTEDPKLINIGQEHTLRIRDYPSLNPNQTMRSTVRPMHKQEPLSKIFFQDMLETVSS</sequence>
<evidence type="ECO:0000313" key="1">
    <source>
        <dbReference type="EMBL" id="QGN15468.1"/>
    </source>
</evidence>
<reference evidence="1 2" key="1">
    <citation type="submission" date="2016-03" db="EMBL/GenBank/DDBJ databases">
        <title>How can Kluyveromyces marxianus grow so fast - potential evolutionary course in Saccharomyces Complex revealed by comparative genomics.</title>
        <authorList>
            <person name="Mo W."/>
            <person name="Lu W."/>
            <person name="Yang X."/>
            <person name="Qi J."/>
            <person name="Lv H."/>
        </authorList>
    </citation>
    <scope>NUCLEOTIDE SEQUENCE [LARGE SCALE GENOMIC DNA]</scope>
    <source>
        <strain evidence="1 2">FIM1</strain>
    </source>
</reference>
<keyword evidence="2" id="KW-1185">Reference proteome</keyword>
<dbReference type="Proteomes" id="UP000422736">
    <property type="component" value="Chromosome 3"/>
</dbReference>
<organism evidence="1 2">
    <name type="scientific">Kluyveromyces marxianus</name>
    <name type="common">Yeast</name>
    <name type="synonym">Candida kefyr</name>
    <dbReference type="NCBI Taxonomy" id="4911"/>
    <lineage>
        <taxon>Eukaryota</taxon>
        <taxon>Fungi</taxon>
        <taxon>Dikarya</taxon>
        <taxon>Ascomycota</taxon>
        <taxon>Saccharomycotina</taxon>
        <taxon>Saccharomycetes</taxon>
        <taxon>Saccharomycetales</taxon>
        <taxon>Saccharomycetaceae</taxon>
        <taxon>Kluyveromyces</taxon>
    </lineage>
</organism>
<dbReference type="EMBL" id="CP015056">
    <property type="protein sequence ID" value="QGN15468.1"/>
    <property type="molecule type" value="Genomic_DNA"/>
</dbReference>
<name>A0ABX6ET17_KLUMA</name>
<proteinExistence type="predicted"/>
<accession>A0ABX6ET17</accession>
<gene>
    <name evidence="1" type="primary">OSW1</name>
    <name evidence="1" type="ORF">FIM1_2159</name>
</gene>
<protein>
    <submittedName>
        <fullName evidence="1">Outer spore wall protein 1</fullName>
    </submittedName>
</protein>